<gene>
    <name evidence="1" type="ORF">PIB30_097668</name>
</gene>
<comment type="caution">
    <text evidence="1">The sequence shown here is derived from an EMBL/GenBank/DDBJ whole genome shotgun (WGS) entry which is preliminary data.</text>
</comment>
<organism evidence="1 2">
    <name type="scientific">Stylosanthes scabra</name>
    <dbReference type="NCBI Taxonomy" id="79078"/>
    <lineage>
        <taxon>Eukaryota</taxon>
        <taxon>Viridiplantae</taxon>
        <taxon>Streptophyta</taxon>
        <taxon>Embryophyta</taxon>
        <taxon>Tracheophyta</taxon>
        <taxon>Spermatophyta</taxon>
        <taxon>Magnoliopsida</taxon>
        <taxon>eudicotyledons</taxon>
        <taxon>Gunneridae</taxon>
        <taxon>Pentapetalae</taxon>
        <taxon>rosids</taxon>
        <taxon>fabids</taxon>
        <taxon>Fabales</taxon>
        <taxon>Fabaceae</taxon>
        <taxon>Papilionoideae</taxon>
        <taxon>50 kb inversion clade</taxon>
        <taxon>dalbergioids sensu lato</taxon>
        <taxon>Dalbergieae</taxon>
        <taxon>Pterocarpus clade</taxon>
        <taxon>Stylosanthes</taxon>
    </lineage>
</organism>
<evidence type="ECO:0000313" key="2">
    <source>
        <dbReference type="Proteomes" id="UP001341840"/>
    </source>
</evidence>
<dbReference type="EMBL" id="JASCZI010002422">
    <property type="protein sequence ID" value="MED6116170.1"/>
    <property type="molecule type" value="Genomic_DNA"/>
</dbReference>
<accession>A0ABU6QVQ0</accession>
<proteinExistence type="predicted"/>
<protein>
    <submittedName>
        <fullName evidence="1">Uncharacterized protein</fullName>
    </submittedName>
</protein>
<name>A0ABU6QVQ0_9FABA</name>
<evidence type="ECO:0000313" key="1">
    <source>
        <dbReference type="EMBL" id="MED6116170.1"/>
    </source>
</evidence>
<sequence length="143" mass="17420">MCVESWISQEIPRFRKRKWLLMLFAIIWTTWRCRNLKVFENKPAPTNIGWCQLSAIVDQWKREKRKKNCRVLHRTNDEDLGEENWWLCSIFRDDLNAFVVGDISQILQEWYAAIWANWCKLRMRERPELKDCARWSNLGTKPF</sequence>
<keyword evidence="2" id="KW-1185">Reference proteome</keyword>
<reference evidence="1 2" key="1">
    <citation type="journal article" date="2023" name="Plants (Basel)">
        <title>Bridging the Gap: Combining Genomics and Transcriptomics Approaches to Understand Stylosanthes scabra, an Orphan Legume from the Brazilian Caatinga.</title>
        <authorList>
            <person name="Ferreira-Neto J.R.C."/>
            <person name="da Silva M.D."/>
            <person name="Binneck E."/>
            <person name="de Melo N.F."/>
            <person name="da Silva R.H."/>
            <person name="de Melo A.L.T.M."/>
            <person name="Pandolfi V."/>
            <person name="Bustamante F.O."/>
            <person name="Brasileiro-Vidal A.C."/>
            <person name="Benko-Iseppon A.M."/>
        </authorList>
    </citation>
    <scope>NUCLEOTIDE SEQUENCE [LARGE SCALE GENOMIC DNA]</scope>
    <source>
        <tissue evidence="1">Leaves</tissue>
    </source>
</reference>
<dbReference type="Proteomes" id="UP001341840">
    <property type="component" value="Unassembled WGS sequence"/>
</dbReference>